<feature type="transmembrane region" description="Helical" evidence="9">
    <location>
        <begin position="334"/>
        <end position="357"/>
    </location>
</feature>
<keyword evidence="4 9" id="KW-0812">Transmembrane</keyword>
<dbReference type="Pfam" id="PF08610">
    <property type="entry name" value="Pex16"/>
    <property type="match status" value="1"/>
</dbReference>
<protein>
    <recommendedName>
        <fullName evidence="3">Peroxisomal membrane protein PEX16</fullName>
    </recommendedName>
    <alternativeName>
        <fullName evidence="7">Peroxin-16</fullName>
    </alternativeName>
    <alternativeName>
        <fullName evidence="8">Peroxisomal biogenesis factor 16</fullName>
    </alternativeName>
</protein>
<evidence type="ECO:0000313" key="10">
    <source>
        <dbReference type="EMBL" id="KAJ6639031.1"/>
    </source>
</evidence>
<gene>
    <name evidence="10" type="primary">pex16</name>
    <name evidence="10" type="ORF">Bhyg_11770</name>
</gene>
<dbReference type="InterPro" id="IPR018499">
    <property type="entry name" value="Tetraspanin/Peripherin"/>
</dbReference>
<feature type="transmembrane region" description="Helical" evidence="9">
    <location>
        <begin position="706"/>
        <end position="726"/>
    </location>
</feature>
<comment type="subcellular location">
    <subcellularLocation>
        <location evidence="1">Membrane</location>
        <topology evidence="1">Multi-pass membrane protein</topology>
    </subcellularLocation>
</comment>
<dbReference type="Proteomes" id="UP001151699">
    <property type="component" value="Chromosome X"/>
</dbReference>
<dbReference type="EMBL" id="WJQU01000003">
    <property type="protein sequence ID" value="KAJ6639031.1"/>
    <property type="molecule type" value="Genomic_DNA"/>
</dbReference>
<evidence type="ECO:0000256" key="5">
    <source>
        <dbReference type="ARBA" id="ARBA00022989"/>
    </source>
</evidence>
<evidence type="ECO:0000256" key="2">
    <source>
        <dbReference type="ARBA" id="ARBA00009505"/>
    </source>
</evidence>
<dbReference type="PANTHER" id="PTHR13299:SF0">
    <property type="entry name" value="PEROXISOMAL MEMBRANE PROTEIN PEX16"/>
    <property type="match status" value="1"/>
</dbReference>
<dbReference type="CDD" id="cd03165">
    <property type="entry name" value="NET-5_like_LEL"/>
    <property type="match status" value="1"/>
</dbReference>
<reference evidence="10" key="1">
    <citation type="submission" date="2022-07" db="EMBL/GenBank/DDBJ databases">
        <authorList>
            <person name="Trinca V."/>
            <person name="Uliana J.V.C."/>
            <person name="Torres T.T."/>
            <person name="Ward R.J."/>
            <person name="Monesi N."/>
        </authorList>
    </citation>
    <scope>NUCLEOTIDE SEQUENCE</scope>
    <source>
        <strain evidence="10">HSMRA1968</strain>
        <tissue evidence="10">Whole embryos</tissue>
    </source>
</reference>
<feature type="transmembrane region" description="Helical" evidence="9">
    <location>
        <begin position="426"/>
        <end position="449"/>
    </location>
</feature>
<feature type="non-terminal residue" evidence="10">
    <location>
        <position position="1"/>
    </location>
</feature>
<name>A0A9Q0S091_9DIPT</name>
<organism evidence="10 11">
    <name type="scientific">Pseudolycoriella hygida</name>
    <dbReference type="NCBI Taxonomy" id="35572"/>
    <lineage>
        <taxon>Eukaryota</taxon>
        <taxon>Metazoa</taxon>
        <taxon>Ecdysozoa</taxon>
        <taxon>Arthropoda</taxon>
        <taxon>Hexapoda</taxon>
        <taxon>Insecta</taxon>
        <taxon>Pterygota</taxon>
        <taxon>Neoptera</taxon>
        <taxon>Endopterygota</taxon>
        <taxon>Diptera</taxon>
        <taxon>Nematocera</taxon>
        <taxon>Sciaroidea</taxon>
        <taxon>Sciaridae</taxon>
        <taxon>Pseudolycoriella</taxon>
    </lineage>
</organism>
<evidence type="ECO:0000256" key="3">
    <source>
        <dbReference type="ARBA" id="ARBA00018577"/>
    </source>
</evidence>
<evidence type="ECO:0000256" key="6">
    <source>
        <dbReference type="ARBA" id="ARBA00023136"/>
    </source>
</evidence>
<evidence type="ECO:0000256" key="7">
    <source>
        <dbReference type="ARBA" id="ARBA00029689"/>
    </source>
</evidence>
<feature type="transmembrane region" description="Helical" evidence="9">
    <location>
        <begin position="117"/>
        <end position="136"/>
    </location>
</feature>
<dbReference type="AlphaFoldDB" id="A0A9Q0S091"/>
<comment type="caution">
    <text evidence="10">The sequence shown here is derived from an EMBL/GenBank/DDBJ whole genome shotgun (WGS) entry which is preliminary data.</text>
</comment>
<dbReference type="PANTHER" id="PTHR13299">
    <property type="entry name" value="PEROXISOMAL MEMBRANE PROTEIN PEX16"/>
    <property type="match status" value="1"/>
</dbReference>
<evidence type="ECO:0000313" key="11">
    <source>
        <dbReference type="Proteomes" id="UP001151699"/>
    </source>
</evidence>
<evidence type="ECO:0000256" key="1">
    <source>
        <dbReference type="ARBA" id="ARBA00004141"/>
    </source>
</evidence>
<dbReference type="OrthoDB" id="2021143at2759"/>
<dbReference type="PRINTS" id="PR00259">
    <property type="entry name" value="TMFOUR"/>
</dbReference>
<dbReference type="Pfam" id="PF00335">
    <property type="entry name" value="Tetraspanin"/>
    <property type="match status" value="2"/>
</dbReference>
<proteinExistence type="inferred from homology"/>
<keyword evidence="11" id="KW-1185">Reference proteome</keyword>
<keyword evidence="6 9" id="KW-0472">Membrane</keyword>
<dbReference type="InterPro" id="IPR013919">
    <property type="entry name" value="Pex16"/>
</dbReference>
<accession>A0A9Q0S091</accession>
<comment type="similarity">
    <text evidence="2">Belongs to the peroxin-16 family.</text>
</comment>
<dbReference type="InterPro" id="IPR008952">
    <property type="entry name" value="Tetraspanin_EC2_sf"/>
</dbReference>
<evidence type="ECO:0000256" key="4">
    <source>
        <dbReference type="ARBA" id="ARBA00022692"/>
    </source>
</evidence>
<evidence type="ECO:0000256" key="9">
    <source>
        <dbReference type="SAM" id="Phobius"/>
    </source>
</evidence>
<dbReference type="GO" id="GO:0005778">
    <property type="term" value="C:peroxisomal membrane"/>
    <property type="evidence" value="ECO:0007669"/>
    <property type="project" value="TreeGrafter"/>
</dbReference>
<sequence>FIVKMPAIPINLSDLYKRYKKWVGDNPQVVGDVETTIKWLSYFIAGRINTSPIISELIYSLSNLLVLFNDRIITKCQYMQLQDNNETNLRLLLTTLEYCEVFIEITAAKLWGNSGRWFFIFVVQVIKCIGRMLLVFKHKQLISRSPPIAPINRKTWTHAEDDSISNQSNSFTTSSAFTFTLKRSGKVIRKVEGAPPIHLRTWKPLSEEMLNIQGVPKIGKTFTLAESIYIMKPLIHLTCLSVVGLNSWKSYSLSLLLDIASLRMYYEQRDKLTKEQKMELSKRCVSLLLYLMRSPFYDRCSKDRISRSLLYIANKVPLTNKMGSGGYSCMRRTFCWLNIIILICSCAFLGAGLWLRLAYQGEYVTLLPDHAALSADSLLLTAGVMGFVITFFGCCGSWFQSRCLLICVIKDTIIVFHKYFSQYNEFQYFSLLVLLFLTEFLLGSLAFVFRGGIGRTLANELKYGIEKYYNSSDMGGRITPSVASIWDSLQSNVHCCGVNSYEDWYDISSWPGERWVPDSCCRPLYNESFGLVEGSGYEMPASINCSKSNNPSLWWSHGCLDAIQMLLLHRLHVVGAVGLVIAFIQDLQLYDKHPNVKNNGYLRSNIENGSNMDESMGVLLDTNTPPAKPLIVNFGPRTATRTSIVRNFSFSYIYHDPKIRNRFLLFALVFILLGAAIGAIVVTITHRCLTQNHQRNVCLTEECINTGKLIVFFLFLIITISTSFDLHQ</sequence>
<dbReference type="SUPFAM" id="SSF48652">
    <property type="entry name" value="Tetraspanin"/>
    <property type="match status" value="1"/>
</dbReference>
<dbReference type="GO" id="GO:0007031">
    <property type="term" value="P:peroxisome organization"/>
    <property type="evidence" value="ECO:0007669"/>
    <property type="project" value="TreeGrafter"/>
</dbReference>
<feature type="transmembrane region" description="Helical" evidence="9">
    <location>
        <begin position="663"/>
        <end position="686"/>
    </location>
</feature>
<evidence type="ECO:0000256" key="8">
    <source>
        <dbReference type="ARBA" id="ARBA00030336"/>
    </source>
</evidence>
<keyword evidence="5 9" id="KW-1133">Transmembrane helix</keyword>
<feature type="transmembrane region" description="Helical" evidence="9">
    <location>
        <begin position="377"/>
        <end position="396"/>
    </location>
</feature>
<dbReference type="Gene3D" id="1.10.1450.10">
    <property type="entry name" value="Tetraspanin"/>
    <property type="match status" value="1"/>
</dbReference>
<dbReference type="FunFam" id="1.10.1450.10:FF:000028">
    <property type="entry name" value="Tetraspanin"/>
    <property type="match status" value="1"/>
</dbReference>